<gene>
    <name evidence="1" type="ORF">EVAR_18225_1</name>
</gene>
<name>A0A4C1UJI4_EUMVA</name>
<accession>A0A4C1UJI4</accession>
<evidence type="ECO:0000313" key="2">
    <source>
        <dbReference type="Proteomes" id="UP000299102"/>
    </source>
</evidence>
<evidence type="ECO:0000313" key="1">
    <source>
        <dbReference type="EMBL" id="GBP26588.1"/>
    </source>
</evidence>
<sequence length="195" mass="21726">MTKVHYCTFNVHRVVGGLGGASLGESDNPGALQSYPLSHLDDVLHQHETHPLVLSNQYSICWMRIRGGEADSRINAGVRASTWFPSIRSHRSSEWWKGTMDSAVAKKKIFHSPLKVESDRMPGRVPIPASARAPVKVKQTLPNNYAARSVTGGRLFHADTLTLWAKDDLFSDLLLLAVPDPQTRQRGWINVQARH</sequence>
<dbReference type="Proteomes" id="UP000299102">
    <property type="component" value="Unassembled WGS sequence"/>
</dbReference>
<proteinExistence type="predicted"/>
<reference evidence="1 2" key="1">
    <citation type="journal article" date="2019" name="Commun. Biol.">
        <title>The bagworm genome reveals a unique fibroin gene that provides high tensile strength.</title>
        <authorList>
            <person name="Kono N."/>
            <person name="Nakamura H."/>
            <person name="Ohtoshi R."/>
            <person name="Tomita M."/>
            <person name="Numata K."/>
            <person name="Arakawa K."/>
        </authorList>
    </citation>
    <scope>NUCLEOTIDE SEQUENCE [LARGE SCALE GENOMIC DNA]</scope>
</reference>
<dbReference type="EMBL" id="BGZK01000182">
    <property type="protein sequence ID" value="GBP26588.1"/>
    <property type="molecule type" value="Genomic_DNA"/>
</dbReference>
<organism evidence="1 2">
    <name type="scientific">Eumeta variegata</name>
    <name type="common">Bagworm moth</name>
    <name type="synonym">Eumeta japonica</name>
    <dbReference type="NCBI Taxonomy" id="151549"/>
    <lineage>
        <taxon>Eukaryota</taxon>
        <taxon>Metazoa</taxon>
        <taxon>Ecdysozoa</taxon>
        <taxon>Arthropoda</taxon>
        <taxon>Hexapoda</taxon>
        <taxon>Insecta</taxon>
        <taxon>Pterygota</taxon>
        <taxon>Neoptera</taxon>
        <taxon>Endopterygota</taxon>
        <taxon>Lepidoptera</taxon>
        <taxon>Glossata</taxon>
        <taxon>Ditrysia</taxon>
        <taxon>Tineoidea</taxon>
        <taxon>Psychidae</taxon>
        <taxon>Oiketicinae</taxon>
        <taxon>Eumeta</taxon>
    </lineage>
</organism>
<comment type="caution">
    <text evidence="1">The sequence shown here is derived from an EMBL/GenBank/DDBJ whole genome shotgun (WGS) entry which is preliminary data.</text>
</comment>
<protein>
    <submittedName>
        <fullName evidence="1">Uncharacterized protein</fullName>
    </submittedName>
</protein>
<dbReference type="AlphaFoldDB" id="A0A4C1UJI4"/>
<keyword evidence="2" id="KW-1185">Reference proteome</keyword>